<evidence type="ECO:0000256" key="1">
    <source>
        <dbReference type="ARBA" id="ARBA00007905"/>
    </source>
</evidence>
<dbReference type="PRINTS" id="PR00069">
    <property type="entry name" value="ALDKETRDTASE"/>
</dbReference>
<dbReference type="FunFam" id="3.20.20.100:FF:000015">
    <property type="entry name" value="Oxidoreductase, aldo/keto reductase family"/>
    <property type="match status" value="1"/>
</dbReference>
<dbReference type="Pfam" id="PF00248">
    <property type="entry name" value="Aldo_ket_red"/>
    <property type="match status" value="1"/>
</dbReference>
<dbReference type="SUPFAM" id="SSF51430">
    <property type="entry name" value="NAD(P)-linked oxidoreductase"/>
    <property type="match status" value="1"/>
</dbReference>
<evidence type="ECO:0000256" key="3">
    <source>
        <dbReference type="PIRSR" id="PIRSR000097-1"/>
    </source>
</evidence>
<dbReference type="Gene3D" id="3.20.20.100">
    <property type="entry name" value="NADP-dependent oxidoreductase domain"/>
    <property type="match status" value="1"/>
</dbReference>
<dbReference type="InterPro" id="IPR023210">
    <property type="entry name" value="NADP_OxRdtase_dom"/>
</dbReference>
<keyword evidence="2" id="KW-0560">Oxidoreductase</keyword>
<feature type="site" description="Lowers pKa of active site Tyr" evidence="5">
    <location>
        <position position="107"/>
    </location>
</feature>
<dbReference type="PANTHER" id="PTHR43827">
    <property type="entry name" value="2,5-DIKETO-D-GLUCONIC ACID REDUCTASE"/>
    <property type="match status" value="1"/>
</dbReference>
<evidence type="ECO:0000259" key="6">
    <source>
        <dbReference type="Pfam" id="PF00248"/>
    </source>
</evidence>
<reference evidence="7 8" key="1">
    <citation type="submission" date="2018-10" db="EMBL/GenBank/DDBJ databases">
        <title>Fifty Aureobasidium pullulans genomes reveal a recombining polyextremotolerant generalist.</title>
        <authorList>
            <person name="Gostincar C."/>
            <person name="Turk M."/>
            <person name="Zajc J."/>
            <person name="Gunde-Cimerman N."/>
        </authorList>
    </citation>
    <scope>NUCLEOTIDE SEQUENCE [LARGE SCALE GENOMIC DNA]</scope>
    <source>
        <strain evidence="7 8">EXF-1645</strain>
    </source>
</reference>
<dbReference type="PROSITE" id="PS00798">
    <property type="entry name" value="ALDOKETO_REDUCTASE_1"/>
    <property type="match status" value="1"/>
</dbReference>
<dbReference type="CDD" id="cd19071">
    <property type="entry name" value="AKR_AKR1-5-like"/>
    <property type="match status" value="1"/>
</dbReference>
<gene>
    <name evidence="7" type="ORF">D6C78_04736</name>
</gene>
<evidence type="ECO:0000313" key="8">
    <source>
        <dbReference type="Proteomes" id="UP000308724"/>
    </source>
</evidence>
<dbReference type="PANTHER" id="PTHR43827:SF13">
    <property type="entry name" value="ALDO_KETO REDUCTASE FAMILY PROTEIN"/>
    <property type="match status" value="1"/>
</dbReference>
<feature type="binding site" evidence="4">
    <location>
        <position position="141"/>
    </location>
    <ligand>
        <name>substrate</name>
    </ligand>
</feature>
<name>A0A4T0BYJ5_AURPU</name>
<dbReference type="GO" id="GO:0016491">
    <property type="term" value="F:oxidoreductase activity"/>
    <property type="evidence" value="ECO:0007669"/>
    <property type="project" value="UniProtKB-KW"/>
</dbReference>
<dbReference type="PIRSF" id="PIRSF000097">
    <property type="entry name" value="AKR"/>
    <property type="match status" value="1"/>
</dbReference>
<evidence type="ECO:0000256" key="4">
    <source>
        <dbReference type="PIRSR" id="PIRSR000097-2"/>
    </source>
</evidence>
<dbReference type="PROSITE" id="PS00062">
    <property type="entry name" value="ALDOKETO_REDUCTASE_2"/>
    <property type="match status" value="1"/>
</dbReference>
<dbReference type="InterPro" id="IPR018170">
    <property type="entry name" value="Aldo/ket_reductase_CS"/>
</dbReference>
<dbReference type="InterPro" id="IPR020471">
    <property type="entry name" value="AKR"/>
</dbReference>
<sequence length="307" mass="34104">MSPLQRLSALSNQLIGSSKVQNRAYTMSSQFTLQSTLALPNSSVKIPALGFGVYQSHGPTCKKSCLTALEAGYRHIDSAQYYANEQLVGDAVKESNVDRKDVFITTKILSPGKDEEETYQSLVESVNKIDEGGYVDLFLIHSPSSGPQGRKTMWTAFERLHKEGKAKAIGVSNFGKGQIEELKTFAKVWPPHVNQIELHPWNQQRVAVEYCQANNIVVEAYCPLVRNQKADDPTLKSLSEKYKKSTGQVLIRYCLQKGWVPLPKSDTPSRIKDNADIYDFEISKEDMSKLDDLDQGAAGAIVQAVDN</sequence>
<proteinExistence type="inferred from homology"/>
<comment type="caution">
    <text evidence="7">The sequence shown here is derived from an EMBL/GenBank/DDBJ whole genome shotgun (WGS) entry which is preliminary data.</text>
</comment>
<dbReference type="AlphaFoldDB" id="A0A4T0BYJ5"/>
<dbReference type="Proteomes" id="UP000308724">
    <property type="component" value="Unassembled WGS sequence"/>
</dbReference>
<dbReference type="EMBL" id="QZBZ01000083">
    <property type="protein sequence ID" value="TIA37424.1"/>
    <property type="molecule type" value="Genomic_DNA"/>
</dbReference>
<evidence type="ECO:0000256" key="5">
    <source>
        <dbReference type="PIRSR" id="PIRSR000097-3"/>
    </source>
</evidence>
<organism evidence="7 8">
    <name type="scientific">Aureobasidium pullulans</name>
    <name type="common">Black yeast</name>
    <name type="synonym">Pullularia pullulans</name>
    <dbReference type="NCBI Taxonomy" id="5580"/>
    <lineage>
        <taxon>Eukaryota</taxon>
        <taxon>Fungi</taxon>
        <taxon>Dikarya</taxon>
        <taxon>Ascomycota</taxon>
        <taxon>Pezizomycotina</taxon>
        <taxon>Dothideomycetes</taxon>
        <taxon>Dothideomycetidae</taxon>
        <taxon>Dothideales</taxon>
        <taxon>Saccotheciaceae</taxon>
        <taxon>Aureobasidium</taxon>
    </lineage>
</organism>
<feature type="active site" description="Proton donor" evidence="3">
    <location>
        <position position="82"/>
    </location>
</feature>
<dbReference type="InterPro" id="IPR036812">
    <property type="entry name" value="NAD(P)_OxRdtase_dom_sf"/>
</dbReference>
<feature type="domain" description="NADP-dependent oxidoreductase" evidence="6">
    <location>
        <begin position="66"/>
        <end position="294"/>
    </location>
</feature>
<comment type="similarity">
    <text evidence="1">Belongs to the aldo/keto reductase family.</text>
</comment>
<protein>
    <submittedName>
        <fullName evidence="7">Aldo-keto reductase</fullName>
    </submittedName>
</protein>
<evidence type="ECO:0000256" key="2">
    <source>
        <dbReference type="ARBA" id="ARBA00023002"/>
    </source>
</evidence>
<evidence type="ECO:0000313" key="7">
    <source>
        <dbReference type="EMBL" id="TIA37424.1"/>
    </source>
</evidence>
<accession>A0A4T0BYJ5</accession>